<dbReference type="AlphaFoldDB" id="A0A2C9VI21"/>
<dbReference type="InterPro" id="IPR013805">
    <property type="entry name" value="GrpE_CC"/>
</dbReference>
<evidence type="ECO:0000256" key="5">
    <source>
        <dbReference type="SAM" id="MobiDB-lite"/>
    </source>
</evidence>
<dbReference type="Pfam" id="PF01025">
    <property type="entry name" value="GrpE"/>
    <property type="match status" value="1"/>
</dbReference>
<proteinExistence type="inferred from homology"/>
<evidence type="ECO:0000313" key="7">
    <source>
        <dbReference type="Proteomes" id="UP000091857"/>
    </source>
</evidence>
<dbReference type="GO" id="GO:0051082">
    <property type="term" value="F:unfolded protein binding"/>
    <property type="evidence" value="ECO:0000318"/>
    <property type="project" value="GO_Central"/>
</dbReference>
<dbReference type="GO" id="GO:0042803">
    <property type="term" value="F:protein homodimerization activity"/>
    <property type="evidence" value="ECO:0007669"/>
    <property type="project" value="InterPro"/>
</dbReference>
<evidence type="ECO:0000256" key="4">
    <source>
        <dbReference type="SAM" id="Coils"/>
    </source>
</evidence>
<comment type="similarity">
    <text evidence="1 3">Belongs to the GrpE family.</text>
</comment>
<evidence type="ECO:0000256" key="2">
    <source>
        <dbReference type="ARBA" id="ARBA00023186"/>
    </source>
</evidence>
<dbReference type="Gramene" id="Manes.08G150500.1.v8.1">
    <property type="protein sequence ID" value="Manes.08G150500.1.v8.1.CDS"/>
    <property type="gene ID" value="Manes.08G150500.v8.1"/>
</dbReference>
<dbReference type="InterPro" id="IPR000740">
    <property type="entry name" value="GrpE"/>
</dbReference>
<dbReference type="SUPFAM" id="SSF58014">
    <property type="entry name" value="Coiled-coil domain of nucleotide exchange factor GrpE"/>
    <property type="match status" value="1"/>
</dbReference>
<dbReference type="PANTHER" id="PTHR21237">
    <property type="entry name" value="GRPE PROTEIN"/>
    <property type="match status" value="1"/>
</dbReference>
<feature type="coiled-coil region" evidence="4">
    <location>
        <begin position="151"/>
        <end position="178"/>
    </location>
</feature>
<dbReference type="OrthoDB" id="201635at2759"/>
<dbReference type="GO" id="GO:0051087">
    <property type="term" value="F:protein-folding chaperone binding"/>
    <property type="evidence" value="ECO:0007669"/>
    <property type="project" value="InterPro"/>
</dbReference>
<feature type="compositionally biased region" description="Acidic residues" evidence="5">
    <location>
        <begin position="103"/>
        <end position="126"/>
    </location>
</feature>
<feature type="region of interest" description="Disordered" evidence="5">
    <location>
        <begin position="76"/>
        <end position="126"/>
    </location>
</feature>
<dbReference type="Proteomes" id="UP000091857">
    <property type="component" value="Chromosome 8"/>
</dbReference>
<protein>
    <recommendedName>
        <fullName evidence="8">GrpE protein homolog</fullName>
    </recommendedName>
</protein>
<dbReference type="FunFam" id="3.90.20.20:FF:000006">
    <property type="entry name" value="GrpE protein homolog"/>
    <property type="match status" value="1"/>
</dbReference>
<evidence type="ECO:0008006" key="8">
    <source>
        <dbReference type="Google" id="ProtNLM"/>
    </source>
</evidence>
<evidence type="ECO:0000256" key="1">
    <source>
        <dbReference type="ARBA" id="ARBA00009054"/>
    </source>
</evidence>
<comment type="caution">
    <text evidence="6">The sequence shown here is derived from an EMBL/GenBank/DDBJ whole genome shotgun (WGS) entry which is preliminary data.</text>
</comment>
<keyword evidence="4" id="KW-0175">Coiled coil</keyword>
<dbReference type="PANTHER" id="PTHR21237:SF27">
    <property type="entry name" value="GRPE PROTEIN HOMOLOG"/>
    <property type="match status" value="1"/>
</dbReference>
<gene>
    <name evidence="6" type="ORF">MANES_08G150500v8</name>
</gene>
<dbReference type="STRING" id="3983.A0A2C9VI21"/>
<sequence>MATALKTPLFRASLKPRLLTTAATNNISLNSSLLSCLPFKHRSISAKLSPTNFPQFAAKSSPRLVKFVPFCSQAETKTTESQEIQEPEIQASPSAHDSSDIEVVGEDDASDVEDSASSEDVADLEESPSSIIMASLQSYKEALASNDESKIAAFEAFLKSVEDEKIELEKKVTSLTEELLIEKDRILRISAYFDYFRKSRERERLSLVTNAKGEIVESLLPVLDNFERAKSEIKLETEGEEKINNSYQSIYKQFVQILGSLGVISVETTGNPFDPSAKNRVGSKLSQVLGDIIRKFDQVYSGFMKNWIRF</sequence>
<dbReference type="GO" id="GO:0006457">
    <property type="term" value="P:protein folding"/>
    <property type="evidence" value="ECO:0007669"/>
    <property type="project" value="InterPro"/>
</dbReference>
<keyword evidence="7" id="KW-1185">Reference proteome</keyword>
<reference evidence="7" key="1">
    <citation type="journal article" date="2016" name="Nat. Biotechnol.">
        <title>Sequencing wild and cultivated cassava and related species reveals extensive interspecific hybridization and genetic diversity.</title>
        <authorList>
            <person name="Bredeson J.V."/>
            <person name="Lyons J.B."/>
            <person name="Prochnik S.E."/>
            <person name="Wu G.A."/>
            <person name="Ha C.M."/>
            <person name="Edsinger-Gonzales E."/>
            <person name="Grimwood J."/>
            <person name="Schmutz J."/>
            <person name="Rabbi I.Y."/>
            <person name="Egesi C."/>
            <person name="Nauluvula P."/>
            <person name="Lebot V."/>
            <person name="Ndunguru J."/>
            <person name="Mkamilo G."/>
            <person name="Bart R.S."/>
            <person name="Setter T.L."/>
            <person name="Gleadow R.M."/>
            <person name="Kulakow P."/>
            <person name="Ferguson M.E."/>
            <person name="Rounsley S."/>
            <person name="Rokhsar D.S."/>
        </authorList>
    </citation>
    <scope>NUCLEOTIDE SEQUENCE [LARGE SCALE GENOMIC DNA]</scope>
    <source>
        <strain evidence="7">cv. AM560-2</strain>
    </source>
</reference>
<keyword evidence="2" id="KW-0143">Chaperone</keyword>
<accession>A0A2C9VI21</accession>
<evidence type="ECO:0000313" key="6">
    <source>
        <dbReference type="EMBL" id="OAY44441.1"/>
    </source>
</evidence>
<dbReference type="EMBL" id="CM004394">
    <property type="protein sequence ID" value="OAY44441.1"/>
    <property type="molecule type" value="Genomic_DNA"/>
</dbReference>
<name>A0A2C9VI21_MANES</name>
<dbReference type="GO" id="GO:0000774">
    <property type="term" value="F:adenyl-nucleotide exchange factor activity"/>
    <property type="evidence" value="ECO:0000318"/>
    <property type="project" value="GO_Central"/>
</dbReference>
<evidence type="ECO:0000256" key="3">
    <source>
        <dbReference type="RuleBase" id="RU004478"/>
    </source>
</evidence>
<dbReference type="Gene3D" id="3.90.20.20">
    <property type="match status" value="1"/>
</dbReference>
<dbReference type="GO" id="GO:0009507">
    <property type="term" value="C:chloroplast"/>
    <property type="evidence" value="ECO:0000318"/>
    <property type="project" value="GO_Central"/>
</dbReference>
<dbReference type="PRINTS" id="PR00773">
    <property type="entry name" value="GRPEPROTEIN"/>
</dbReference>
<organism evidence="6 7">
    <name type="scientific">Manihot esculenta</name>
    <name type="common">Cassava</name>
    <name type="synonym">Jatropha manihot</name>
    <dbReference type="NCBI Taxonomy" id="3983"/>
    <lineage>
        <taxon>Eukaryota</taxon>
        <taxon>Viridiplantae</taxon>
        <taxon>Streptophyta</taxon>
        <taxon>Embryophyta</taxon>
        <taxon>Tracheophyta</taxon>
        <taxon>Spermatophyta</taxon>
        <taxon>Magnoliopsida</taxon>
        <taxon>eudicotyledons</taxon>
        <taxon>Gunneridae</taxon>
        <taxon>Pentapetalae</taxon>
        <taxon>rosids</taxon>
        <taxon>fabids</taxon>
        <taxon>Malpighiales</taxon>
        <taxon>Euphorbiaceae</taxon>
        <taxon>Crotonoideae</taxon>
        <taxon>Manihoteae</taxon>
        <taxon>Manihot</taxon>
    </lineage>
</organism>